<comment type="caution">
    <text evidence="2">The sequence shown here is derived from an EMBL/GenBank/DDBJ whole genome shotgun (WGS) entry which is preliminary data.</text>
</comment>
<protein>
    <submittedName>
        <fullName evidence="2">CXXC-20-CXXC protein</fullName>
    </submittedName>
</protein>
<dbReference type="AlphaFoldDB" id="A0A497YLF0"/>
<gene>
    <name evidence="2" type="ORF">DFR62_0724</name>
</gene>
<dbReference type="InterPro" id="IPR026369">
    <property type="entry name" value="CxxC_20_CxxC"/>
</dbReference>
<keyword evidence="1" id="KW-1133">Transmembrane helix</keyword>
<organism evidence="2 3">
    <name type="scientific">Planococcus citreus</name>
    <dbReference type="NCBI Taxonomy" id="1373"/>
    <lineage>
        <taxon>Bacteria</taxon>
        <taxon>Bacillati</taxon>
        <taxon>Bacillota</taxon>
        <taxon>Bacilli</taxon>
        <taxon>Bacillales</taxon>
        <taxon>Caryophanaceae</taxon>
        <taxon>Planococcus</taxon>
    </lineage>
</organism>
<feature type="transmembrane region" description="Helical" evidence="1">
    <location>
        <begin position="67"/>
        <end position="89"/>
    </location>
</feature>
<sequence length="101" mass="12055">MPRCQNCGFQWDWKDMFKLSLKGKQECRNCHVLQYPSRKSNFWSYMLFLIPFILISNYFIVYREAGLLFLLLLFLVYVTLASLLIPFLLKLSNTKNTMLKS</sequence>
<keyword evidence="1" id="KW-0812">Transmembrane</keyword>
<name>A0A497YLF0_9BACL</name>
<dbReference type="EMBL" id="RCCP01000001">
    <property type="protein sequence ID" value="RLJ90580.1"/>
    <property type="molecule type" value="Genomic_DNA"/>
</dbReference>
<accession>A0A497YLF0</accession>
<evidence type="ECO:0000256" key="1">
    <source>
        <dbReference type="SAM" id="Phobius"/>
    </source>
</evidence>
<evidence type="ECO:0000313" key="3">
    <source>
        <dbReference type="Proteomes" id="UP000280791"/>
    </source>
</evidence>
<keyword evidence="1" id="KW-0472">Membrane</keyword>
<evidence type="ECO:0000313" key="2">
    <source>
        <dbReference type="EMBL" id="RLJ90580.1"/>
    </source>
</evidence>
<keyword evidence="3" id="KW-1185">Reference proteome</keyword>
<feature type="transmembrane region" description="Helical" evidence="1">
    <location>
        <begin position="42"/>
        <end position="61"/>
    </location>
</feature>
<dbReference type="NCBIfam" id="TIGR04104">
    <property type="entry name" value="cxxc_20_cxxc"/>
    <property type="match status" value="1"/>
</dbReference>
<proteinExistence type="predicted"/>
<dbReference type="RefSeq" id="WP_158290838.1">
    <property type="nucleotide sequence ID" value="NZ_QBEW01000068.1"/>
</dbReference>
<reference evidence="2 3" key="1">
    <citation type="submission" date="2018-10" db="EMBL/GenBank/DDBJ databases">
        <title>Genomic Encyclopedia of Type Strains, Phase IV (KMG-IV): sequencing the most valuable type-strain genomes for metagenomic binning, comparative biology and taxonomic classification.</title>
        <authorList>
            <person name="Goeker M."/>
        </authorList>
    </citation>
    <scope>NUCLEOTIDE SEQUENCE [LARGE SCALE GENOMIC DNA]</scope>
    <source>
        <strain evidence="2 3">DSM 20549</strain>
    </source>
</reference>
<dbReference type="Proteomes" id="UP000280791">
    <property type="component" value="Unassembled WGS sequence"/>
</dbReference>